<evidence type="ECO:0000256" key="1">
    <source>
        <dbReference type="SAM" id="MobiDB-lite"/>
    </source>
</evidence>
<dbReference type="AlphaFoldDB" id="A0A9P6CHC4"/>
<feature type="compositionally biased region" description="Pro residues" evidence="1">
    <location>
        <begin position="320"/>
        <end position="329"/>
    </location>
</feature>
<dbReference type="EMBL" id="MU150293">
    <property type="protein sequence ID" value="KAF9460794.1"/>
    <property type="molecule type" value="Genomic_DNA"/>
</dbReference>
<feature type="compositionally biased region" description="Polar residues" evidence="1">
    <location>
        <begin position="554"/>
        <end position="576"/>
    </location>
</feature>
<dbReference type="OrthoDB" id="2333993at2759"/>
<protein>
    <submittedName>
        <fullName evidence="2">Uncharacterized protein</fullName>
    </submittedName>
</protein>
<feature type="compositionally biased region" description="Low complexity" evidence="1">
    <location>
        <begin position="9"/>
        <end position="25"/>
    </location>
</feature>
<name>A0A9P6CHC4_9AGAR</name>
<evidence type="ECO:0000313" key="3">
    <source>
        <dbReference type="Proteomes" id="UP000807353"/>
    </source>
</evidence>
<keyword evidence="3" id="KW-1185">Reference proteome</keyword>
<comment type="caution">
    <text evidence="2">The sequence shown here is derived from an EMBL/GenBank/DDBJ whole genome shotgun (WGS) entry which is preliminary data.</text>
</comment>
<gene>
    <name evidence="2" type="ORF">BDZ94DRAFT_1299627</name>
</gene>
<evidence type="ECO:0000313" key="2">
    <source>
        <dbReference type="EMBL" id="KAF9460794.1"/>
    </source>
</evidence>
<proteinExistence type="predicted"/>
<dbReference type="Proteomes" id="UP000807353">
    <property type="component" value="Unassembled WGS sequence"/>
</dbReference>
<accession>A0A9P6CHC4</accession>
<feature type="region of interest" description="Disordered" evidence="1">
    <location>
        <begin position="1"/>
        <end position="88"/>
    </location>
</feature>
<feature type="compositionally biased region" description="Low complexity" evidence="1">
    <location>
        <begin position="330"/>
        <end position="359"/>
    </location>
</feature>
<organism evidence="2 3">
    <name type="scientific">Collybia nuda</name>
    <dbReference type="NCBI Taxonomy" id="64659"/>
    <lineage>
        <taxon>Eukaryota</taxon>
        <taxon>Fungi</taxon>
        <taxon>Dikarya</taxon>
        <taxon>Basidiomycota</taxon>
        <taxon>Agaricomycotina</taxon>
        <taxon>Agaricomycetes</taxon>
        <taxon>Agaricomycetidae</taxon>
        <taxon>Agaricales</taxon>
        <taxon>Tricholomatineae</taxon>
        <taxon>Clitocybaceae</taxon>
        <taxon>Collybia</taxon>
    </lineage>
</organism>
<feature type="region of interest" description="Disordered" evidence="1">
    <location>
        <begin position="416"/>
        <end position="446"/>
    </location>
</feature>
<feature type="region of interest" description="Disordered" evidence="1">
    <location>
        <begin position="549"/>
        <end position="576"/>
    </location>
</feature>
<sequence length="661" mass="73348">MSQVRPPISQSLSLPATSSSSLAPRAPKRRLASTSELEFFKPAASSFNPRPYAPHIASPSDSFSKPTNLVRNHGRAPEPHVLPPAGMDPQLTDPNVIFVHPPFTTFPNSHLYPDGLSYQLMADNPEWFLDADDFISQHNPNIHAIPYPPHLEPPRGWCPAKKKDLRDRGSEGWPEGEEPRLRCTFCRRTYAGVNAKSMWRRHVFEKHKIAMSNRRDGSERPRGRGSNKENKQVSSKPHTHSHDSLVSLSVTPHTEPRNISHKSKFRSLLPIPPEVHRQRRNSMRDKSDFIPPLLSRATQEGPPTVVENGSARRYPLSRPHNPPLSPPLTPHASSSSDNPLIESESSTLSTSPTPVLSTVPPSPYDPLLTPSFRHSPPRLPSDQPWRFPSPSHPLHSRSRELSLSMLIRNMESPNLKSFPDIGESPRPLQASPIPSPHSFSSNRPKRSILDLDTPESMAKLPRPSPRSLFTRGRISLPAGYHSPHKQSRYRIEESPLRRTLGTMAKTLKLSSSELTDDWLSAPSLSTSSSSLDTLELLASTDPFVSMYPPWGTIESGQTDTQANPSSPNTSPEVESPVLRNSTLPMGVGLGIGLLGPFTLPDDELVRAGDDSDFNKILRYPLLTDEGDEAEVATFLADRGKKGVENISRTTPPLKKRRLTID</sequence>
<feature type="region of interest" description="Disordered" evidence="1">
    <location>
        <begin position="210"/>
        <end position="396"/>
    </location>
</feature>
<reference evidence="2" key="1">
    <citation type="submission" date="2020-11" db="EMBL/GenBank/DDBJ databases">
        <authorList>
            <consortium name="DOE Joint Genome Institute"/>
            <person name="Ahrendt S."/>
            <person name="Riley R."/>
            <person name="Andreopoulos W."/>
            <person name="Labutti K."/>
            <person name="Pangilinan J."/>
            <person name="Ruiz-Duenas F.J."/>
            <person name="Barrasa J.M."/>
            <person name="Sanchez-Garcia M."/>
            <person name="Camarero S."/>
            <person name="Miyauchi S."/>
            <person name="Serrano A."/>
            <person name="Linde D."/>
            <person name="Babiker R."/>
            <person name="Drula E."/>
            <person name="Ayuso-Fernandez I."/>
            <person name="Pacheco R."/>
            <person name="Padilla G."/>
            <person name="Ferreira P."/>
            <person name="Barriuso J."/>
            <person name="Kellner H."/>
            <person name="Castanera R."/>
            <person name="Alfaro M."/>
            <person name="Ramirez L."/>
            <person name="Pisabarro A.G."/>
            <person name="Kuo A."/>
            <person name="Tritt A."/>
            <person name="Lipzen A."/>
            <person name="He G."/>
            <person name="Yan M."/>
            <person name="Ng V."/>
            <person name="Cullen D."/>
            <person name="Martin F."/>
            <person name="Rosso M.-N."/>
            <person name="Henrissat B."/>
            <person name="Hibbett D."/>
            <person name="Martinez A.T."/>
            <person name="Grigoriev I.V."/>
        </authorList>
    </citation>
    <scope>NUCLEOTIDE SEQUENCE</scope>
    <source>
        <strain evidence="2">CBS 247.69</strain>
    </source>
</reference>
<feature type="compositionally biased region" description="Polar residues" evidence="1">
    <location>
        <begin position="59"/>
        <end position="70"/>
    </location>
</feature>
<feature type="compositionally biased region" description="Basic and acidic residues" evidence="1">
    <location>
        <begin position="213"/>
        <end position="231"/>
    </location>
</feature>